<sequence length="59" mass="6606">MPFLLLGIILVLLGLFMFRLGKKKHSHEFELGSMGLFIGGIVLILLYGFFYRGLTLFGG</sequence>
<keyword evidence="1" id="KW-1133">Transmembrane helix</keyword>
<reference evidence="2 3" key="1">
    <citation type="journal article" date="2016" name="Nat. Commun.">
        <title>Thousands of microbial genomes shed light on interconnected biogeochemical processes in an aquifer system.</title>
        <authorList>
            <person name="Anantharaman K."/>
            <person name="Brown C.T."/>
            <person name="Hug L.A."/>
            <person name="Sharon I."/>
            <person name="Castelle C.J."/>
            <person name="Probst A.J."/>
            <person name="Thomas B.C."/>
            <person name="Singh A."/>
            <person name="Wilkins M.J."/>
            <person name="Karaoz U."/>
            <person name="Brodie E.L."/>
            <person name="Williams K.H."/>
            <person name="Hubbard S.S."/>
            <person name="Banfield J.F."/>
        </authorList>
    </citation>
    <scope>NUCLEOTIDE SEQUENCE [LARGE SCALE GENOMIC DNA]</scope>
</reference>
<proteinExistence type="predicted"/>
<organism evidence="2 3">
    <name type="scientific">Candidatus Uhrbacteria bacterium RIFOXYB2_FULL_57_15</name>
    <dbReference type="NCBI Taxonomy" id="1802422"/>
    <lineage>
        <taxon>Bacteria</taxon>
        <taxon>Candidatus Uhriibacteriota</taxon>
    </lineage>
</organism>
<comment type="caution">
    <text evidence="2">The sequence shown here is derived from an EMBL/GenBank/DDBJ whole genome shotgun (WGS) entry which is preliminary data.</text>
</comment>
<dbReference type="AlphaFoldDB" id="A0A1F7W720"/>
<protein>
    <submittedName>
        <fullName evidence="2">Uncharacterized protein</fullName>
    </submittedName>
</protein>
<evidence type="ECO:0000313" key="3">
    <source>
        <dbReference type="Proteomes" id="UP000176501"/>
    </source>
</evidence>
<evidence type="ECO:0000256" key="1">
    <source>
        <dbReference type="SAM" id="Phobius"/>
    </source>
</evidence>
<feature type="transmembrane region" description="Helical" evidence="1">
    <location>
        <begin position="31"/>
        <end position="50"/>
    </location>
</feature>
<dbReference type="EMBL" id="MGFE01000018">
    <property type="protein sequence ID" value="OGL98591.1"/>
    <property type="molecule type" value="Genomic_DNA"/>
</dbReference>
<dbReference type="Proteomes" id="UP000176501">
    <property type="component" value="Unassembled WGS sequence"/>
</dbReference>
<name>A0A1F7W720_9BACT</name>
<evidence type="ECO:0000313" key="2">
    <source>
        <dbReference type="EMBL" id="OGL98591.1"/>
    </source>
</evidence>
<keyword evidence="1" id="KW-0812">Transmembrane</keyword>
<keyword evidence="1" id="KW-0472">Membrane</keyword>
<accession>A0A1F7W720</accession>
<gene>
    <name evidence="2" type="ORF">A2304_00695</name>
</gene>